<keyword evidence="2" id="KW-1185">Reference proteome</keyword>
<accession>A0ACB7VSD2</accession>
<reference evidence="2" key="1">
    <citation type="journal article" date="2022" name="Nat. Commun.">
        <title>Chromosome evolution and the genetic basis of agronomically important traits in greater yam.</title>
        <authorList>
            <person name="Bredeson J.V."/>
            <person name="Lyons J.B."/>
            <person name="Oniyinde I.O."/>
            <person name="Okereke N.R."/>
            <person name="Kolade O."/>
            <person name="Nnabue I."/>
            <person name="Nwadili C.O."/>
            <person name="Hribova E."/>
            <person name="Parker M."/>
            <person name="Nwogha J."/>
            <person name="Shu S."/>
            <person name="Carlson J."/>
            <person name="Kariba R."/>
            <person name="Muthemba S."/>
            <person name="Knop K."/>
            <person name="Barton G.J."/>
            <person name="Sherwood A.V."/>
            <person name="Lopez-Montes A."/>
            <person name="Asiedu R."/>
            <person name="Jamnadass R."/>
            <person name="Muchugi A."/>
            <person name="Goodstein D."/>
            <person name="Egesi C.N."/>
            <person name="Featherston J."/>
            <person name="Asfaw A."/>
            <person name="Simpson G.G."/>
            <person name="Dolezel J."/>
            <person name="Hendre P.S."/>
            <person name="Van Deynze A."/>
            <person name="Kumar P.L."/>
            <person name="Obidiegwu J.E."/>
            <person name="Bhattacharjee R."/>
            <person name="Rokhsar D.S."/>
        </authorList>
    </citation>
    <scope>NUCLEOTIDE SEQUENCE [LARGE SCALE GENOMIC DNA]</scope>
    <source>
        <strain evidence="2">cv. TDa95/00328</strain>
    </source>
</reference>
<keyword evidence="1" id="KW-0067">ATP-binding</keyword>
<keyword evidence="1" id="KW-0347">Helicase</keyword>
<evidence type="ECO:0000313" key="1">
    <source>
        <dbReference type="EMBL" id="KAH7677260.1"/>
    </source>
</evidence>
<gene>
    <name evidence="1" type="ORF">IHE45_07G071500</name>
</gene>
<protein>
    <submittedName>
        <fullName evidence="1">DNA helicase protein</fullName>
        <ecNumber evidence="1">3.6.4.12</ecNumber>
    </submittedName>
</protein>
<name>A0ACB7VSD2_DIOAL</name>
<proteinExistence type="predicted"/>
<dbReference type="EC" id="3.6.4.12" evidence="1"/>
<keyword evidence="1" id="KW-0547">Nucleotide-binding</keyword>
<dbReference type="EMBL" id="CM037017">
    <property type="protein sequence ID" value="KAH7677260.1"/>
    <property type="molecule type" value="Genomic_DNA"/>
</dbReference>
<comment type="caution">
    <text evidence="1">The sequence shown here is derived from an EMBL/GenBank/DDBJ whole genome shotgun (WGS) entry which is preliminary data.</text>
</comment>
<sequence length="110" mass="12246">MKLLIASKGEDPSIISLVVSQFEKMLILLEEPLKAAGCRVLRCDGSMKMKRREIIQEFEKSGVGSSTALLAGPCAGINLITASRSRAYLLDYWWKPDMEDQAIEMINRIG</sequence>
<evidence type="ECO:0000313" key="2">
    <source>
        <dbReference type="Proteomes" id="UP000827976"/>
    </source>
</evidence>
<dbReference type="Proteomes" id="UP000827976">
    <property type="component" value="Chromosome 7"/>
</dbReference>
<organism evidence="1 2">
    <name type="scientific">Dioscorea alata</name>
    <name type="common">Purple yam</name>
    <dbReference type="NCBI Taxonomy" id="55571"/>
    <lineage>
        <taxon>Eukaryota</taxon>
        <taxon>Viridiplantae</taxon>
        <taxon>Streptophyta</taxon>
        <taxon>Embryophyta</taxon>
        <taxon>Tracheophyta</taxon>
        <taxon>Spermatophyta</taxon>
        <taxon>Magnoliopsida</taxon>
        <taxon>Liliopsida</taxon>
        <taxon>Dioscoreales</taxon>
        <taxon>Dioscoreaceae</taxon>
        <taxon>Dioscorea</taxon>
    </lineage>
</organism>
<keyword evidence="1" id="KW-0378">Hydrolase</keyword>